<reference evidence="3 4" key="1">
    <citation type="submission" date="2016-10" db="EMBL/GenBank/DDBJ databases">
        <authorList>
            <person name="de Groot N.N."/>
        </authorList>
    </citation>
    <scope>NUCLEOTIDE SEQUENCE [LARGE SCALE GENOMIC DNA]</scope>
    <source>
        <strain evidence="3 4">DSM 21741</strain>
    </source>
</reference>
<feature type="chain" id="PRO_5039068054" description="YD repeat-containing protein" evidence="2">
    <location>
        <begin position="23"/>
        <end position="88"/>
    </location>
</feature>
<dbReference type="STRING" id="546871.SAMN04488543_0578"/>
<keyword evidence="2" id="KW-0732">Signal</keyword>
<dbReference type="AlphaFoldDB" id="A0A1H1MB72"/>
<feature type="signal peptide" evidence="2">
    <location>
        <begin position="1"/>
        <end position="22"/>
    </location>
</feature>
<dbReference type="Proteomes" id="UP000199092">
    <property type="component" value="Chromosome I"/>
</dbReference>
<name>A0A1H1MB72_9ACTN</name>
<feature type="region of interest" description="Disordered" evidence="1">
    <location>
        <begin position="22"/>
        <end position="88"/>
    </location>
</feature>
<evidence type="ECO:0000313" key="4">
    <source>
        <dbReference type="Proteomes" id="UP000199092"/>
    </source>
</evidence>
<protein>
    <recommendedName>
        <fullName evidence="5">YD repeat-containing protein</fullName>
    </recommendedName>
</protein>
<keyword evidence="4" id="KW-1185">Reference proteome</keyword>
<dbReference type="PROSITE" id="PS51257">
    <property type="entry name" value="PROKAR_LIPOPROTEIN"/>
    <property type="match status" value="1"/>
</dbReference>
<gene>
    <name evidence="3" type="ORF">SAMN04488543_0578</name>
</gene>
<sequence length="88" mass="8838">MKLLRTAGALLLAALTVTACTAGGGSSAAPVPTPAPRATASPDPAPSTPATPEPRPLATGGLGTDGLTVRYQDRDGSIKTLRVEDFPR</sequence>
<dbReference type="EMBL" id="LT629749">
    <property type="protein sequence ID" value="SDR83229.1"/>
    <property type="molecule type" value="Genomic_DNA"/>
</dbReference>
<dbReference type="RefSeq" id="WP_091409929.1">
    <property type="nucleotide sequence ID" value="NZ_LT629749.1"/>
</dbReference>
<proteinExistence type="predicted"/>
<accession>A0A1H1MB72</accession>
<evidence type="ECO:0000256" key="2">
    <source>
        <dbReference type="SAM" id="SignalP"/>
    </source>
</evidence>
<organism evidence="3 4">
    <name type="scientific">Friedmanniella luteola</name>
    <dbReference type="NCBI Taxonomy" id="546871"/>
    <lineage>
        <taxon>Bacteria</taxon>
        <taxon>Bacillati</taxon>
        <taxon>Actinomycetota</taxon>
        <taxon>Actinomycetes</taxon>
        <taxon>Propionibacteriales</taxon>
        <taxon>Nocardioidaceae</taxon>
        <taxon>Friedmanniella</taxon>
    </lineage>
</organism>
<evidence type="ECO:0000313" key="3">
    <source>
        <dbReference type="EMBL" id="SDR83229.1"/>
    </source>
</evidence>
<feature type="compositionally biased region" description="Basic and acidic residues" evidence="1">
    <location>
        <begin position="71"/>
        <end position="88"/>
    </location>
</feature>
<evidence type="ECO:0000256" key="1">
    <source>
        <dbReference type="SAM" id="MobiDB-lite"/>
    </source>
</evidence>
<feature type="compositionally biased region" description="Pro residues" evidence="1">
    <location>
        <begin position="43"/>
        <end position="55"/>
    </location>
</feature>
<evidence type="ECO:0008006" key="5">
    <source>
        <dbReference type="Google" id="ProtNLM"/>
    </source>
</evidence>